<feature type="compositionally biased region" description="Low complexity" evidence="1">
    <location>
        <begin position="458"/>
        <end position="481"/>
    </location>
</feature>
<dbReference type="PANTHER" id="PTHR47585">
    <property type="match status" value="1"/>
</dbReference>
<evidence type="ECO:0000256" key="1">
    <source>
        <dbReference type="SAM" id="MobiDB-lite"/>
    </source>
</evidence>
<dbReference type="PANTHER" id="PTHR47585:SF1">
    <property type="entry name" value="DUF1446 DOMAIN-CONTAINING PROTEIN"/>
    <property type="match status" value="1"/>
</dbReference>
<dbReference type="Proteomes" id="UP001500804">
    <property type="component" value="Unassembled WGS sequence"/>
</dbReference>
<evidence type="ECO:0000259" key="2">
    <source>
        <dbReference type="Pfam" id="PF07287"/>
    </source>
</evidence>
<evidence type="ECO:0000259" key="3">
    <source>
        <dbReference type="Pfam" id="PF23544"/>
    </source>
</evidence>
<feature type="region of interest" description="Disordered" evidence="1">
    <location>
        <begin position="447"/>
        <end position="481"/>
    </location>
</feature>
<feature type="domain" description="Acyclic terpene utilisation N-terminal" evidence="2">
    <location>
        <begin position="8"/>
        <end position="443"/>
    </location>
</feature>
<dbReference type="Pfam" id="PF23544">
    <property type="entry name" value="AtuA_ferredoxin"/>
    <property type="match status" value="1"/>
</dbReference>
<keyword evidence="5" id="KW-1185">Reference proteome</keyword>
<accession>A0ABP9NLT2</accession>
<dbReference type="EMBL" id="BAABJO010000014">
    <property type="protein sequence ID" value="GAA5125829.1"/>
    <property type="molecule type" value="Genomic_DNA"/>
</dbReference>
<dbReference type="InterPro" id="IPR056362">
    <property type="entry name" value="AtuA-like_ferredoxin_dom"/>
</dbReference>
<evidence type="ECO:0000313" key="4">
    <source>
        <dbReference type="EMBL" id="GAA5125829.1"/>
    </source>
</evidence>
<evidence type="ECO:0000313" key="5">
    <source>
        <dbReference type="Proteomes" id="UP001500804"/>
    </source>
</evidence>
<name>A0ABP9NLT2_9PSEU</name>
<comment type="caution">
    <text evidence="4">The sequence shown here is derived from an EMBL/GenBank/DDBJ whole genome shotgun (WGS) entry which is preliminary data.</text>
</comment>
<feature type="domain" description="AtuA-like ferredoxin-fold" evidence="3">
    <location>
        <begin position="484"/>
        <end position="582"/>
    </location>
</feature>
<gene>
    <name evidence="4" type="ORF">GCM10023320_40730</name>
</gene>
<dbReference type="RefSeq" id="WP_345606782.1">
    <property type="nucleotide sequence ID" value="NZ_BAABJO010000014.1"/>
</dbReference>
<dbReference type="InterPro" id="IPR010839">
    <property type="entry name" value="AtuA_N"/>
</dbReference>
<protein>
    <submittedName>
        <fullName evidence="4">DUF1446 domain-containing protein</fullName>
    </submittedName>
</protein>
<dbReference type="Pfam" id="PF07287">
    <property type="entry name" value="AtuA"/>
    <property type="match status" value="1"/>
</dbReference>
<proteinExistence type="predicted"/>
<reference evidence="5" key="1">
    <citation type="journal article" date="2019" name="Int. J. Syst. Evol. Microbiol.">
        <title>The Global Catalogue of Microorganisms (GCM) 10K type strain sequencing project: providing services to taxonomists for standard genome sequencing and annotation.</title>
        <authorList>
            <consortium name="The Broad Institute Genomics Platform"/>
            <consortium name="The Broad Institute Genome Sequencing Center for Infectious Disease"/>
            <person name="Wu L."/>
            <person name="Ma J."/>
        </authorList>
    </citation>
    <scope>NUCLEOTIDE SEQUENCE [LARGE SCALE GENOMIC DNA]</scope>
    <source>
        <strain evidence="5">JCM 18302</strain>
    </source>
</reference>
<sequence length="593" mass="61757">MTAPSRPIRIANCSGFYGDRLGALAEQVRGGEIDVVTGDYLAEVTMLVLAKAREKDPSAGYATTFLRQLEPVLSEVAERRIKVVVNAGGLNPRGLAEATRALLAQHGVALRVSWVEGDDVHAMIAGPHASDGEFAHLDTGRPLSSWGHDPLTANAYLGGFGIAAALSGGADIVITGRVADASLVVGPAAWWWGWTPDDHDSLAGAVVAGHVIECGAQTTGGNFSGFTGLTDLVAPGFPIAEVDADGSSVITKHPETPGTVRVDTVTAQLLYEIGAPAYANPDVVAHLDTVRLTTAGTDRVAVTAVRGSPPPATTKVSICAIGGWRNSATFVLTGLDVDAKAALVERAVREGLERDPGVGELRFQRIGVAVADPDDQFTGSCLLVVSATGERASVGRPFSSRLVELSLSSYPGIYGVGAPGLGGSYGVYWPTLIAQARVEHVVVHHDGRREPVPPPSRTVPTVAPHTGPRAGPAVTPPAGATRRVPLGAIAGARSGDKGGNANVGVWVGSDEAYGWLTTTMTTERLRLLLPETAALPVERHLLPNLRAVNFVIRGLLGGGATETLRFDKQAKALGEWLRSRHVDIPVSLLPPAG</sequence>
<organism evidence="4 5">
    <name type="scientific">Pseudonocardia adelaidensis</name>
    <dbReference type="NCBI Taxonomy" id="648754"/>
    <lineage>
        <taxon>Bacteria</taxon>
        <taxon>Bacillati</taxon>
        <taxon>Actinomycetota</taxon>
        <taxon>Actinomycetes</taxon>
        <taxon>Pseudonocardiales</taxon>
        <taxon>Pseudonocardiaceae</taxon>
        <taxon>Pseudonocardia</taxon>
    </lineage>
</organism>